<reference evidence="1" key="2">
    <citation type="submission" date="2015-06" db="UniProtKB">
        <authorList>
            <consortium name="EnsemblMetazoa"/>
        </authorList>
    </citation>
    <scope>IDENTIFICATION</scope>
</reference>
<dbReference type="Proteomes" id="UP000015104">
    <property type="component" value="Unassembled WGS sequence"/>
</dbReference>
<dbReference type="HOGENOM" id="CLU_1134807_0_0_1"/>
<dbReference type="EnsemblMetazoa" id="tetur11g00860.1">
    <property type="protein sequence ID" value="tetur11g00860.1"/>
    <property type="gene ID" value="tetur11g00860"/>
</dbReference>
<keyword evidence="2" id="KW-1185">Reference proteome</keyword>
<dbReference type="EMBL" id="CAEY01000066">
    <property type="status" value="NOT_ANNOTATED_CDS"/>
    <property type="molecule type" value="Genomic_DNA"/>
</dbReference>
<reference evidence="2" key="1">
    <citation type="submission" date="2011-08" db="EMBL/GenBank/DDBJ databases">
        <authorList>
            <person name="Rombauts S."/>
        </authorList>
    </citation>
    <scope>NUCLEOTIDE SEQUENCE</scope>
    <source>
        <strain evidence="2">London</strain>
    </source>
</reference>
<evidence type="ECO:0000313" key="1">
    <source>
        <dbReference type="EnsemblMetazoa" id="tetur11g00860.1"/>
    </source>
</evidence>
<name>T1KGH9_TETUR</name>
<sequence>MTDGRYLVGDAYDLAFLSRQLAPDLITRLQFREQKRFIQTETQECNETLVHIAVNGNFRKGCGWHSLSLEQIVKILIYFSKVIPLAATASYDEVNLIFNSRYEAHTASRFINKLTIYEVPYSEEFNGTSEVQQEQQIFASFSIESTSDIDVLDGEAAKKLQYLFTITIDSDFKFTSGVISIIKMHLVSMDCPACIEFEDVIWVGVDALEKGNKAKARIEQIKFKLLHEKDNDDFEAGVTMQLALE</sequence>
<accession>T1KGH9</accession>
<dbReference type="AlphaFoldDB" id="T1KGH9"/>
<evidence type="ECO:0000313" key="2">
    <source>
        <dbReference type="Proteomes" id="UP000015104"/>
    </source>
</evidence>
<protein>
    <submittedName>
        <fullName evidence="1">Uncharacterized protein</fullName>
    </submittedName>
</protein>
<dbReference type="eggNOG" id="ENOG502RY8B">
    <property type="taxonomic scope" value="Eukaryota"/>
</dbReference>
<organism evidence="1 2">
    <name type="scientific">Tetranychus urticae</name>
    <name type="common">Two-spotted spider mite</name>
    <dbReference type="NCBI Taxonomy" id="32264"/>
    <lineage>
        <taxon>Eukaryota</taxon>
        <taxon>Metazoa</taxon>
        <taxon>Ecdysozoa</taxon>
        <taxon>Arthropoda</taxon>
        <taxon>Chelicerata</taxon>
        <taxon>Arachnida</taxon>
        <taxon>Acari</taxon>
        <taxon>Acariformes</taxon>
        <taxon>Trombidiformes</taxon>
        <taxon>Prostigmata</taxon>
        <taxon>Eleutherengona</taxon>
        <taxon>Raphignathae</taxon>
        <taxon>Tetranychoidea</taxon>
        <taxon>Tetranychidae</taxon>
        <taxon>Tetranychus</taxon>
    </lineage>
</organism>
<proteinExistence type="predicted"/>
<dbReference type="STRING" id="32264.T1KGH9"/>